<evidence type="ECO:0000256" key="1">
    <source>
        <dbReference type="ARBA" id="ARBA00022801"/>
    </source>
</evidence>
<proteinExistence type="predicted"/>
<dbReference type="AlphaFoldDB" id="A0A8G2FFZ5"/>
<accession>A0A8G2FFZ5</accession>
<dbReference type="PANTHER" id="PTHR43798:SF31">
    <property type="entry name" value="AB HYDROLASE SUPERFAMILY PROTEIN YCLE"/>
    <property type="match status" value="1"/>
</dbReference>
<feature type="domain" description="AB hydrolase-1" evidence="3">
    <location>
        <begin position="84"/>
        <end position="215"/>
    </location>
</feature>
<evidence type="ECO:0000259" key="3">
    <source>
        <dbReference type="Pfam" id="PF00561"/>
    </source>
</evidence>
<dbReference type="InterPro" id="IPR029058">
    <property type="entry name" value="AB_hydrolase_fold"/>
</dbReference>
<dbReference type="Gene3D" id="3.40.50.1820">
    <property type="entry name" value="alpha/beta hydrolase"/>
    <property type="match status" value="1"/>
</dbReference>
<evidence type="ECO:0000256" key="2">
    <source>
        <dbReference type="SAM" id="SignalP"/>
    </source>
</evidence>
<gene>
    <name evidence="4" type="ORF">SAMN05421830_11837</name>
</gene>
<comment type="caution">
    <text evidence="4">The sequence shown here is derived from an EMBL/GenBank/DDBJ whole genome shotgun (WGS) entry which is preliminary data.</text>
</comment>
<sequence length="341" mass="38622">MPGRIHGVIKRPILNAFIGAMLFCFCANFALADSALTVLGKDYVFLNAIEGLPAKLSDFKDLEINVFTTSDDVRLAYWEAGQGKPLVFIPGWSANGAEYVNVLYLLSKKYHVYVLDPRNQGLSQRVDYGNRISRYAVDLKEFAGHEGFTSADYCGWSMGASMLWSYVDLFGTKGIRKLAFIDEPISIYAHADWNEQERLDAGGMTSSPERMIRAFTQGTPVSSLIADMKIMERFAAMDSPYYQNSEGFAWSFIRNDSEYLKLILFDHVTNDWRDVIRHKIRVPAAIFTGEYSINVSSQKWMQSVIPGAKLYVYTKAEQGDHFLAFENPLKFTSDLETFLDQ</sequence>
<keyword evidence="1" id="KW-0378">Hydrolase</keyword>
<name>A0A8G2FFZ5_DESNO</name>
<dbReference type="PANTHER" id="PTHR43798">
    <property type="entry name" value="MONOACYLGLYCEROL LIPASE"/>
    <property type="match status" value="1"/>
</dbReference>
<protein>
    <submittedName>
        <fullName evidence="4">Pimeloyl-ACP methyl ester carboxylesterase</fullName>
    </submittedName>
</protein>
<evidence type="ECO:0000313" key="5">
    <source>
        <dbReference type="Proteomes" id="UP000199581"/>
    </source>
</evidence>
<dbReference type="InterPro" id="IPR050266">
    <property type="entry name" value="AB_hydrolase_sf"/>
</dbReference>
<dbReference type="EMBL" id="FOTO01000018">
    <property type="protein sequence ID" value="SFM17678.1"/>
    <property type="molecule type" value="Genomic_DNA"/>
</dbReference>
<dbReference type="GO" id="GO:0016020">
    <property type="term" value="C:membrane"/>
    <property type="evidence" value="ECO:0007669"/>
    <property type="project" value="TreeGrafter"/>
</dbReference>
<organism evidence="4 5">
    <name type="scientific">Desulfomicrobium norvegicum (strain DSM 1741 / NCIMB 8310)</name>
    <name type="common">Desulfovibrio baculatus (strain Norway 4)</name>
    <name type="synonym">Desulfovibrio desulfuricans (strain Norway 4)</name>
    <dbReference type="NCBI Taxonomy" id="52561"/>
    <lineage>
        <taxon>Bacteria</taxon>
        <taxon>Pseudomonadati</taxon>
        <taxon>Thermodesulfobacteriota</taxon>
        <taxon>Desulfovibrionia</taxon>
        <taxon>Desulfovibrionales</taxon>
        <taxon>Desulfomicrobiaceae</taxon>
        <taxon>Desulfomicrobium</taxon>
    </lineage>
</organism>
<dbReference type="SUPFAM" id="SSF53474">
    <property type="entry name" value="alpha/beta-Hydrolases"/>
    <property type="match status" value="1"/>
</dbReference>
<dbReference type="Pfam" id="PF00561">
    <property type="entry name" value="Abhydrolase_1"/>
    <property type="match status" value="1"/>
</dbReference>
<dbReference type="InterPro" id="IPR000073">
    <property type="entry name" value="AB_hydrolase_1"/>
</dbReference>
<feature type="chain" id="PRO_5034694329" evidence="2">
    <location>
        <begin position="33"/>
        <end position="341"/>
    </location>
</feature>
<keyword evidence="2" id="KW-0732">Signal</keyword>
<evidence type="ECO:0000313" key="4">
    <source>
        <dbReference type="EMBL" id="SFM17678.1"/>
    </source>
</evidence>
<keyword evidence="5" id="KW-1185">Reference proteome</keyword>
<reference evidence="4 5" key="1">
    <citation type="submission" date="2016-10" db="EMBL/GenBank/DDBJ databases">
        <authorList>
            <person name="Varghese N."/>
            <person name="Submissions S."/>
        </authorList>
    </citation>
    <scope>NUCLEOTIDE SEQUENCE [LARGE SCALE GENOMIC DNA]</scope>
    <source>
        <strain evidence="4 5">DSM 1741</strain>
    </source>
</reference>
<dbReference type="Proteomes" id="UP000199581">
    <property type="component" value="Unassembled WGS sequence"/>
</dbReference>
<feature type="signal peptide" evidence="2">
    <location>
        <begin position="1"/>
        <end position="32"/>
    </location>
</feature>
<dbReference type="GO" id="GO:0016787">
    <property type="term" value="F:hydrolase activity"/>
    <property type="evidence" value="ECO:0007669"/>
    <property type="project" value="UniProtKB-KW"/>
</dbReference>